<name>A0A2A6BJC8_PRIPA</name>
<dbReference type="AlphaFoldDB" id="A0A2A6BJC8"/>
<reference evidence="2" key="1">
    <citation type="journal article" date="2008" name="Nat. Genet.">
        <title>The Pristionchus pacificus genome provides a unique perspective on nematode lifestyle and parasitism.</title>
        <authorList>
            <person name="Dieterich C."/>
            <person name="Clifton S.W."/>
            <person name="Schuster L.N."/>
            <person name="Chinwalla A."/>
            <person name="Delehaunty K."/>
            <person name="Dinkelacker I."/>
            <person name="Fulton L."/>
            <person name="Fulton R."/>
            <person name="Godfrey J."/>
            <person name="Minx P."/>
            <person name="Mitreva M."/>
            <person name="Roeseler W."/>
            <person name="Tian H."/>
            <person name="Witte H."/>
            <person name="Yang S.P."/>
            <person name="Wilson R.K."/>
            <person name="Sommer R.J."/>
        </authorList>
    </citation>
    <scope>NUCLEOTIDE SEQUENCE [LARGE SCALE GENOMIC DNA]</scope>
    <source>
        <strain evidence="2">PS312</strain>
    </source>
</reference>
<dbReference type="Gene3D" id="2.60.120.380">
    <property type="match status" value="1"/>
</dbReference>
<dbReference type="SUPFAM" id="SSF49758">
    <property type="entry name" value="Calpain large subunit, middle domain (domain III)"/>
    <property type="match status" value="1"/>
</dbReference>
<dbReference type="EnsemblMetazoa" id="PPA43524.1">
    <property type="protein sequence ID" value="PPA43524.1"/>
    <property type="gene ID" value="WBGene00281893"/>
</dbReference>
<accession>A0A2A6BJC8</accession>
<evidence type="ECO:0000313" key="1">
    <source>
        <dbReference type="EnsemblMetazoa" id="PPA43524.1"/>
    </source>
</evidence>
<protein>
    <submittedName>
        <fullName evidence="1">Calpain_III domain-containing protein</fullName>
    </submittedName>
</protein>
<dbReference type="Pfam" id="PF01067">
    <property type="entry name" value="Calpain_III"/>
    <property type="match status" value="1"/>
</dbReference>
<dbReference type="InterPro" id="IPR036213">
    <property type="entry name" value="Calpain_III_sf"/>
</dbReference>
<sequence>MTMAHLVSVEADGTCAIIIAVLQKHRRELRVDEKDNKLRIGCSIYRESKIRHSKVCCISTSRESPTPPLTEAKDKQFFLKNRYVSRTPGCINLREVSSKPNLYSYRNFLKANSYCVFLSMVKLRPHVSLLLIEDENNLI</sequence>
<gene>
    <name evidence="1" type="primary">WBGene00281893</name>
</gene>
<dbReference type="OrthoDB" id="5844781at2759"/>
<reference evidence="1" key="2">
    <citation type="submission" date="2022-06" db="UniProtKB">
        <authorList>
            <consortium name="EnsemblMetazoa"/>
        </authorList>
    </citation>
    <scope>IDENTIFICATION</scope>
    <source>
        <strain evidence="1">PS312</strain>
    </source>
</reference>
<dbReference type="InterPro" id="IPR022682">
    <property type="entry name" value="Calpain_domain_III"/>
</dbReference>
<proteinExistence type="predicted"/>
<organism evidence="1 2">
    <name type="scientific">Pristionchus pacificus</name>
    <name type="common">Parasitic nematode worm</name>
    <dbReference type="NCBI Taxonomy" id="54126"/>
    <lineage>
        <taxon>Eukaryota</taxon>
        <taxon>Metazoa</taxon>
        <taxon>Ecdysozoa</taxon>
        <taxon>Nematoda</taxon>
        <taxon>Chromadorea</taxon>
        <taxon>Rhabditida</taxon>
        <taxon>Rhabditina</taxon>
        <taxon>Diplogasteromorpha</taxon>
        <taxon>Diplogasteroidea</taxon>
        <taxon>Neodiplogasteridae</taxon>
        <taxon>Pristionchus</taxon>
    </lineage>
</organism>
<keyword evidence="2" id="KW-1185">Reference proteome</keyword>
<dbReference type="Proteomes" id="UP000005239">
    <property type="component" value="Unassembled WGS sequence"/>
</dbReference>
<accession>A0A8R1Z203</accession>
<evidence type="ECO:0000313" key="2">
    <source>
        <dbReference type="Proteomes" id="UP000005239"/>
    </source>
</evidence>